<evidence type="ECO:0008006" key="4">
    <source>
        <dbReference type="Google" id="ProtNLM"/>
    </source>
</evidence>
<dbReference type="Gramene" id="OPUNC07G23080.1">
    <property type="protein sequence ID" value="OPUNC07G23080.1"/>
    <property type="gene ID" value="OPUNC07G23080"/>
</dbReference>
<sequence length="906" mass="102007">MSKQTENVLVDVAERDVQPEASWHSAMPEEQLNCFVRVVASVERAGNALGTLAFTWATVVLLGGYPTSVTCVDFAYATALFFLEAARMFCPNRSEYQLFFRTRGALRPFSWNRVIVVICLNNVALFLASTKTKEFYVPSVDILMLVAATLPFPGVHKLKGGPLRHAISLLSPLVVMVLLIPCLLCKDTTPAPKWHLLLLARAFYTLLLVMVLLLTISKLQFPSIVRLVHRRIIRKSLSCHQVILFLCMCLAAVPLVFFSPFLLVMIVFALLTAMCGSLQIPAAVIRIVIGLTRLLHQNYYGKGGHANDSDKTNLKPTLNVFYGMVLGQGILYIVARIMEFFSFFPRRSLARRGGFRGQQGVKSVDMYYTHAFEKCMNASILAPKKMNLTTFAMESLESDSRKEQLCGVRILYSLVNREPYDKQVLSKVANSMKTVTTLIQMLGWTNQEDNQIRLLAAKITAELARGLQIVTIPGAMNFISSLLDNQNKQQIQELIIQKDSRGEENCWILKLWCQMTKKWSILEEEQWTETDVFPVLGLVTLERLATYDLVNCVEISRSMDLIPKITEFTSNNSERICVNETSQKMLIDLSVKVLRRLASIGGETGITLRHKISEDPFLLGNLAEILEDSRSSQELRKLTTDILIKLAMDETTKREIGSTQVIVQMLMFAFTAHDDLPGAHSDCSMTIKAGQALSMLTLESADNCSAIMKEPGHRFFKDVARMLVHDNRYIHVAANVLQNLCKHSRVELGDSDLVELSSVLPEVLGQVMDAEGKELEVLVGLSSQICRVSPESFSKALEQGQNEARFVEKLINALNVNMKPNPQFPGIRRVIVEQCIYMMELSSRYATYFRNHELMEALIRVEKTPSRAEKYRLFLGNSGLIEHRVNLFSLVERAKQLMAVHSTQQP</sequence>
<dbReference type="Gene3D" id="1.25.10.10">
    <property type="entry name" value="Leucine-rich Repeat Variant"/>
    <property type="match status" value="1"/>
</dbReference>
<feature type="transmembrane region" description="Helical" evidence="1">
    <location>
        <begin position="135"/>
        <end position="154"/>
    </location>
</feature>
<feature type="transmembrane region" description="Helical" evidence="1">
    <location>
        <begin position="263"/>
        <end position="289"/>
    </location>
</feature>
<keyword evidence="1" id="KW-0812">Transmembrane</keyword>
<dbReference type="Proteomes" id="UP000026962">
    <property type="component" value="Chromosome 7"/>
</dbReference>
<dbReference type="InterPro" id="IPR011989">
    <property type="entry name" value="ARM-like"/>
</dbReference>
<name>A0A0E0LP52_ORYPU</name>
<dbReference type="PANTHER" id="PTHR33115:SF11">
    <property type="entry name" value="OS07G0654700 PROTEIN"/>
    <property type="match status" value="1"/>
</dbReference>
<dbReference type="eggNOG" id="ENOG502QRQI">
    <property type="taxonomic scope" value="Eukaryota"/>
</dbReference>
<feature type="transmembrane region" description="Helical" evidence="1">
    <location>
        <begin position="237"/>
        <end position="257"/>
    </location>
</feature>
<dbReference type="InterPro" id="IPR016024">
    <property type="entry name" value="ARM-type_fold"/>
</dbReference>
<protein>
    <recommendedName>
        <fullName evidence="4">BLE2 protein</fullName>
    </recommendedName>
</protein>
<dbReference type="SUPFAM" id="SSF48371">
    <property type="entry name" value="ARM repeat"/>
    <property type="match status" value="1"/>
</dbReference>
<keyword evidence="3" id="KW-1185">Reference proteome</keyword>
<proteinExistence type="predicted"/>
<feature type="transmembrane region" description="Helical" evidence="1">
    <location>
        <begin position="196"/>
        <end position="216"/>
    </location>
</feature>
<dbReference type="EnsemblPlants" id="OPUNC07G23080.1">
    <property type="protein sequence ID" value="OPUNC07G23080.1"/>
    <property type="gene ID" value="OPUNC07G23080"/>
</dbReference>
<accession>A0A0E0LP52</accession>
<dbReference type="PANTHER" id="PTHR33115">
    <property type="entry name" value="ARM REPEAT SUPERFAMILY PROTEIN"/>
    <property type="match status" value="1"/>
</dbReference>
<reference evidence="2" key="1">
    <citation type="submission" date="2015-04" db="UniProtKB">
        <authorList>
            <consortium name="EnsemblPlants"/>
        </authorList>
    </citation>
    <scope>IDENTIFICATION</scope>
</reference>
<keyword evidence="1" id="KW-0472">Membrane</keyword>
<keyword evidence="1" id="KW-1133">Transmembrane helix</keyword>
<feature type="transmembrane region" description="Helical" evidence="1">
    <location>
        <begin position="166"/>
        <end position="184"/>
    </location>
</feature>
<organism evidence="2">
    <name type="scientific">Oryza punctata</name>
    <name type="common">Red rice</name>
    <dbReference type="NCBI Taxonomy" id="4537"/>
    <lineage>
        <taxon>Eukaryota</taxon>
        <taxon>Viridiplantae</taxon>
        <taxon>Streptophyta</taxon>
        <taxon>Embryophyta</taxon>
        <taxon>Tracheophyta</taxon>
        <taxon>Spermatophyta</taxon>
        <taxon>Magnoliopsida</taxon>
        <taxon>Liliopsida</taxon>
        <taxon>Poales</taxon>
        <taxon>Poaceae</taxon>
        <taxon>BOP clade</taxon>
        <taxon>Oryzoideae</taxon>
        <taxon>Oryzeae</taxon>
        <taxon>Oryzinae</taxon>
        <taxon>Oryza</taxon>
    </lineage>
</organism>
<reference evidence="2" key="2">
    <citation type="submission" date="2018-05" db="EMBL/GenBank/DDBJ databases">
        <title>OpunRS2 (Oryza punctata Reference Sequence Version 2).</title>
        <authorList>
            <person name="Zhang J."/>
            <person name="Kudrna D."/>
            <person name="Lee S."/>
            <person name="Talag J."/>
            <person name="Welchert J."/>
            <person name="Wing R.A."/>
        </authorList>
    </citation>
    <scope>NUCLEOTIDE SEQUENCE [LARGE SCALE GENOMIC DNA]</scope>
</reference>
<feature type="transmembrane region" description="Helical" evidence="1">
    <location>
        <begin position="320"/>
        <end position="338"/>
    </location>
</feature>
<dbReference type="HOGENOM" id="CLU_006857_3_0_1"/>
<dbReference type="OMA" id="EEQLNCF"/>
<evidence type="ECO:0000256" key="1">
    <source>
        <dbReference type="SAM" id="Phobius"/>
    </source>
</evidence>
<dbReference type="AlphaFoldDB" id="A0A0E0LP52"/>
<evidence type="ECO:0000313" key="2">
    <source>
        <dbReference type="EnsemblPlants" id="OPUNC07G23080.1"/>
    </source>
</evidence>
<evidence type="ECO:0000313" key="3">
    <source>
        <dbReference type="Proteomes" id="UP000026962"/>
    </source>
</evidence>
<dbReference type="STRING" id="4537.A0A0E0LP52"/>
<feature type="transmembrane region" description="Helical" evidence="1">
    <location>
        <begin position="111"/>
        <end position="129"/>
    </location>
</feature>